<evidence type="ECO:0000259" key="9">
    <source>
        <dbReference type="PROSITE" id="PS50011"/>
    </source>
</evidence>
<dbReference type="InterPro" id="IPR017441">
    <property type="entry name" value="Protein_kinase_ATP_BS"/>
</dbReference>
<protein>
    <submittedName>
        <fullName evidence="10">TBK1-like protein</fullName>
    </submittedName>
</protein>
<dbReference type="PANTHER" id="PTHR22969">
    <property type="entry name" value="IKB KINASE"/>
    <property type="match status" value="1"/>
</dbReference>
<evidence type="ECO:0000313" key="10">
    <source>
        <dbReference type="EMBL" id="WAR25761.1"/>
    </source>
</evidence>
<evidence type="ECO:0000256" key="3">
    <source>
        <dbReference type="ARBA" id="ARBA00022527"/>
    </source>
</evidence>
<dbReference type="InterPro" id="IPR041309">
    <property type="entry name" value="TBK1_CC1"/>
</dbReference>
<dbReference type="Pfam" id="PF00069">
    <property type="entry name" value="Pkinase"/>
    <property type="match status" value="1"/>
</dbReference>
<organism evidence="10 11">
    <name type="scientific">Mya arenaria</name>
    <name type="common">Soft-shell clam</name>
    <dbReference type="NCBI Taxonomy" id="6604"/>
    <lineage>
        <taxon>Eukaryota</taxon>
        <taxon>Metazoa</taxon>
        <taxon>Spiralia</taxon>
        <taxon>Lophotrochozoa</taxon>
        <taxon>Mollusca</taxon>
        <taxon>Bivalvia</taxon>
        <taxon>Autobranchia</taxon>
        <taxon>Heteroconchia</taxon>
        <taxon>Euheterodonta</taxon>
        <taxon>Imparidentia</taxon>
        <taxon>Neoheterodontei</taxon>
        <taxon>Myida</taxon>
        <taxon>Myoidea</taxon>
        <taxon>Myidae</taxon>
        <taxon>Mya</taxon>
    </lineage>
</organism>
<dbReference type="SUPFAM" id="SSF56112">
    <property type="entry name" value="Protein kinase-like (PK-like)"/>
    <property type="match status" value="1"/>
</dbReference>
<keyword evidence="3" id="KW-0723">Serine/threonine-protein kinase</keyword>
<keyword evidence="6" id="KW-0418">Kinase</keyword>
<evidence type="ECO:0000256" key="8">
    <source>
        <dbReference type="PROSITE-ProRule" id="PRU10141"/>
    </source>
</evidence>
<dbReference type="Proteomes" id="UP001164746">
    <property type="component" value="Chromosome 14"/>
</dbReference>
<sequence length="475" mass="54939">MPRIVTIMKSEQENNQFKSRIKMSLRGSGGFLWDVTKPLGQGATSMVYKGRNKSTGEEVAVKVFSQAAHMRPAEVQMREFVVMKKLTHRNIVPLLAIEEEQGTNNKVIVMQLTEHGSLYNMLEEPNNAYGLPEEEFLIVFDHVTAGMKYMRDNGIVHRDIKPGNILRYIGEDGRSIYKLTDFGAAKQVENDEEQFMSLYGTEEYLFTSKVDLWSLGVSFFHVATGMLPFKPYGGRKNREKMFEITRHKESGMIMGVQHTEGGAIEWSRVKHLITPIFARLLEADPHKVWNFDELFLNVEGIIRKRVIHVFCSHTWRCLKVYIDSNKKGVSKIPHHIPIRRLLRLEAVFSNSVRELRMINLLTDTNDSELHSICLELTQFYESSRQSTDEESKKITELSYQVQSLLSKLQEDQLNKKHTAKVQVVVEQILKIKQQFSENRRKTSLSFNDEQIHKYEKQFEKLGQSDSLMSQSVKPF</sequence>
<evidence type="ECO:0000256" key="6">
    <source>
        <dbReference type="ARBA" id="ARBA00022777"/>
    </source>
</evidence>
<evidence type="ECO:0000313" key="11">
    <source>
        <dbReference type="Proteomes" id="UP001164746"/>
    </source>
</evidence>
<dbReference type="PANTHER" id="PTHR22969:SF15">
    <property type="entry name" value="FI05319P"/>
    <property type="match status" value="1"/>
</dbReference>
<keyword evidence="4" id="KW-0808">Transferase</keyword>
<dbReference type="Pfam" id="PF18394">
    <property type="entry name" value="TBK1_CCD1"/>
    <property type="match status" value="1"/>
</dbReference>
<keyword evidence="7 8" id="KW-0067">ATP-binding</keyword>
<dbReference type="InterPro" id="IPR000719">
    <property type="entry name" value="Prot_kinase_dom"/>
</dbReference>
<evidence type="ECO:0000256" key="2">
    <source>
        <dbReference type="ARBA" id="ARBA00022490"/>
    </source>
</evidence>
<reference evidence="10" key="1">
    <citation type="submission" date="2022-11" db="EMBL/GenBank/DDBJ databases">
        <title>Centuries of genome instability and evolution in soft-shell clam transmissible cancer (bioRxiv).</title>
        <authorList>
            <person name="Hart S.F.M."/>
            <person name="Yonemitsu M.A."/>
            <person name="Giersch R.M."/>
            <person name="Beal B.F."/>
            <person name="Arriagada G."/>
            <person name="Davis B.W."/>
            <person name="Ostrander E.A."/>
            <person name="Goff S.P."/>
            <person name="Metzger M.J."/>
        </authorList>
    </citation>
    <scope>NUCLEOTIDE SEQUENCE</scope>
    <source>
        <strain evidence="10">MELC-2E11</strain>
        <tissue evidence="10">Siphon/mantle</tissue>
    </source>
</reference>
<dbReference type="Gene3D" id="3.30.200.20">
    <property type="entry name" value="Phosphorylase Kinase, domain 1"/>
    <property type="match status" value="1"/>
</dbReference>
<dbReference type="InterPro" id="IPR011009">
    <property type="entry name" value="Kinase-like_dom_sf"/>
</dbReference>
<evidence type="ECO:0000256" key="7">
    <source>
        <dbReference type="ARBA" id="ARBA00022840"/>
    </source>
</evidence>
<dbReference type="Gene3D" id="1.10.510.10">
    <property type="entry name" value="Transferase(Phosphotransferase) domain 1"/>
    <property type="match status" value="1"/>
</dbReference>
<dbReference type="SMART" id="SM00220">
    <property type="entry name" value="S_TKc"/>
    <property type="match status" value="1"/>
</dbReference>
<keyword evidence="5 8" id="KW-0547">Nucleotide-binding</keyword>
<gene>
    <name evidence="10" type="ORF">MAR_011465</name>
</gene>
<feature type="binding site" evidence="8">
    <location>
        <position position="62"/>
    </location>
    <ligand>
        <name>ATP</name>
        <dbReference type="ChEBI" id="CHEBI:30616"/>
    </ligand>
</feature>
<evidence type="ECO:0000256" key="4">
    <source>
        <dbReference type="ARBA" id="ARBA00022679"/>
    </source>
</evidence>
<keyword evidence="2" id="KW-0963">Cytoplasm</keyword>
<dbReference type="PROSITE" id="PS50011">
    <property type="entry name" value="PROTEIN_KINASE_DOM"/>
    <property type="match status" value="1"/>
</dbReference>
<evidence type="ECO:0000256" key="5">
    <source>
        <dbReference type="ARBA" id="ARBA00022741"/>
    </source>
</evidence>
<proteinExistence type="predicted"/>
<dbReference type="EMBL" id="CP111025">
    <property type="protein sequence ID" value="WAR25761.1"/>
    <property type="molecule type" value="Genomic_DNA"/>
</dbReference>
<evidence type="ECO:0000256" key="1">
    <source>
        <dbReference type="ARBA" id="ARBA00004496"/>
    </source>
</evidence>
<dbReference type="PROSITE" id="PS00107">
    <property type="entry name" value="PROTEIN_KINASE_ATP"/>
    <property type="match status" value="1"/>
</dbReference>
<dbReference type="Gene3D" id="1.20.1270.420">
    <property type="match status" value="1"/>
</dbReference>
<name>A0ABY7FYF3_MYAAR</name>
<keyword evidence="11" id="KW-1185">Reference proteome</keyword>
<accession>A0ABY7FYF3</accession>
<dbReference type="InterPro" id="IPR051180">
    <property type="entry name" value="IKK"/>
</dbReference>
<comment type="subcellular location">
    <subcellularLocation>
        <location evidence="1">Cytoplasm</location>
    </subcellularLocation>
</comment>
<feature type="domain" description="Protein kinase" evidence="9">
    <location>
        <begin position="33"/>
        <end position="311"/>
    </location>
</feature>